<dbReference type="KEGG" id="lok:Loa_02102"/>
<dbReference type="PATRIC" id="fig|1268635.3.peg.2145"/>
<gene>
    <name evidence="1" type="ORF">Loa_02102</name>
</gene>
<organism evidence="1 2">
    <name type="scientific">Legionella oakridgensis ATCC 33761 = DSM 21215</name>
    <dbReference type="NCBI Taxonomy" id="1268635"/>
    <lineage>
        <taxon>Bacteria</taxon>
        <taxon>Pseudomonadati</taxon>
        <taxon>Pseudomonadota</taxon>
        <taxon>Gammaproteobacteria</taxon>
        <taxon>Legionellales</taxon>
        <taxon>Legionellaceae</taxon>
        <taxon>Legionella</taxon>
    </lineage>
</organism>
<dbReference type="EMBL" id="CP004006">
    <property type="protein sequence ID" value="AHE67646.1"/>
    <property type="molecule type" value="Genomic_DNA"/>
</dbReference>
<dbReference type="AlphaFoldDB" id="W0BG16"/>
<evidence type="ECO:0000313" key="2">
    <source>
        <dbReference type="Proteomes" id="UP000018838"/>
    </source>
</evidence>
<sequence>MKILILNCFSRNALAVINSLDPSYTIVGGVNRSKGYRKWMQKIYFIANASPK</sequence>
<protein>
    <submittedName>
        <fullName evidence="1">Uncharacterized protein</fullName>
    </submittedName>
</protein>
<name>W0BG16_9GAMM</name>
<evidence type="ECO:0000313" key="1">
    <source>
        <dbReference type="EMBL" id="AHE67646.1"/>
    </source>
</evidence>
<keyword evidence="2" id="KW-1185">Reference proteome</keyword>
<dbReference type="Proteomes" id="UP000018838">
    <property type="component" value="Chromosome"/>
</dbReference>
<dbReference type="HOGENOM" id="CLU_3081319_0_0_6"/>
<proteinExistence type="predicted"/>
<accession>W0BG16</accession>
<reference evidence="1 2" key="1">
    <citation type="journal article" date="2013" name="Int. J. Med. Microbiol.">
        <title>Legionella oakridgensis ATCC 33761 genome sequence and phenotypic characterization reveals its replication capacity in amoebae.</title>
        <authorList>
            <person name="Brzuszkiewicz E."/>
            <person name="Schulz T."/>
            <person name="Rydzewski K."/>
            <person name="Daniel R."/>
            <person name="Gillmaier N."/>
            <person name="Dittmann C."/>
            <person name="Holland G."/>
            <person name="Schunder E."/>
            <person name="Lautner M."/>
            <person name="Eisenreich W."/>
            <person name="Luck C."/>
            <person name="Heuner K."/>
        </authorList>
    </citation>
    <scope>NUCLEOTIDE SEQUENCE [LARGE SCALE GENOMIC DNA]</scope>
    <source>
        <strain>OR-10</strain>
        <strain evidence="2">ATCC 33761</strain>
    </source>
</reference>